<feature type="chain" id="PRO_5033046554" evidence="1">
    <location>
        <begin position="18"/>
        <end position="248"/>
    </location>
</feature>
<evidence type="ECO:0000313" key="2">
    <source>
        <dbReference type="EMBL" id="CAE7254868.1"/>
    </source>
</evidence>
<name>A0A812LYS9_9DINO</name>
<feature type="signal peptide" evidence="1">
    <location>
        <begin position="1"/>
        <end position="17"/>
    </location>
</feature>
<reference evidence="2" key="1">
    <citation type="submission" date="2021-02" db="EMBL/GenBank/DDBJ databases">
        <authorList>
            <person name="Dougan E. K."/>
            <person name="Rhodes N."/>
            <person name="Thang M."/>
            <person name="Chan C."/>
        </authorList>
    </citation>
    <scope>NUCLEOTIDE SEQUENCE</scope>
</reference>
<organism evidence="2 3">
    <name type="scientific">Symbiodinium necroappetens</name>
    <dbReference type="NCBI Taxonomy" id="1628268"/>
    <lineage>
        <taxon>Eukaryota</taxon>
        <taxon>Sar</taxon>
        <taxon>Alveolata</taxon>
        <taxon>Dinophyceae</taxon>
        <taxon>Suessiales</taxon>
        <taxon>Symbiodiniaceae</taxon>
        <taxon>Symbiodinium</taxon>
    </lineage>
</organism>
<dbReference type="AlphaFoldDB" id="A0A812LYS9"/>
<evidence type="ECO:0000313" key="3">
    <source>
        <dbReference type="Proteomes" id="UP000601435"/>
    </source>
</evidence>
<evidence type="ECO:0000256" key="1">
    <source>
        <dbReference type="SAM" id="SignalP"/>
    </source>
</evidence>
<sequence>MLRLFVVALAICFGTDLEELGVDDECGTTGSCSLTALQLRSRKLRDELYQDVEVSGNRSESKVTFIFTFGAVATSKEPLEDLSQPSRSFTGLRCYTEAIDNSFFPRRTDAGSDLNLLMHPKVATLALHLGKDSEFYPGEGRPELPRHGTEAIRLPDVDLHDMKHYFIRLENLQLDGEDVSHMPLFESAHKFANLAWGAYEKQTHWQTKQILRMEDLILKNLKGWRLVAQEHLSCIASGSSSRSSGSGR</sequence>
<proteinExistence type="predicted"/>
<dbReference type="OrthoDB" id="406462at2759"/>
<protein>
    <submittedName>
        <fullName evidence="2">Uncharacterized protein</fullName>
    </submittedName>
</protein>
<gene>
    <name evidence="2" type="ORF">SNEC2469_LOCUS5508</name>
</gene>
<dbReference type="EMBL" id="CAJNJA010010202">
    <property type="protein sequence ID" value="CAE7254868.1"/>
    <property type="molecule type" value="Genomic_DNA"/>
</dbReference>
<dbReference type="Proteomes" id="UP000601435">
    <property type="component" value="Unassembled WGS sequence"/>
</dbReference>
<keyword evidence="3" id="KW-1185">Reference proteome</keyword>
<comment type="caution">
    <text evidence="2">The sequence shown here is derived from an EMBL/GenBank/DDBJ whole genome shotgun (WGS) entry which is preliminary data.</text>
</comment>
<keyword evidence="1" id="KW-0732">Signal</keyword>
<accession>A0A812LYS9</accession>